<reference evidence="1" key="1">
    <citation type="submission" date="2021-05" db="EMBL/GenBank/DDBJ databases">
        <title>Novel Bacillus species.</title>
        <authorList>
            <person name="Liu G."/>
        </authorList>
    </citation>
    <scope>NUCLEOTIDE SEQUENCE</scope>
    <source>
        <strain evidence="1 3">FJAT-50051</strain>
    </source>
</reference>
<organism evidence="1">
    <name type="scientific">Neobacillus citreus</name>
    <dbReference type="NCBI Taxonomy" id="2833578"/>
    <lineage>
        <taxon>Bacteria</taxon>
        <taxon>Bacillati</taxon>
        <taxon>Bacillota</taxon>
        <taxon>Bacilli</taxon>
        <taxon>Bacillales</taxon>
        <taxon>Bacillaceae</taxon>
        <taxon>Neobacillus</taxon>
    </lineage>
</organism>
<protein>
    <submittedName>
        <fullName evidence="1">MmcQ/YjbR family DNA-binding protein</fullName>
    </submittedName>
</protein>
<evidence type="ECO:0000313" key="3">
    <source>
        <dbReference type="Proteomes" id="UP000677265"/>
    </source>
</evidence>
<sequence>MAHNRQITSKLGLDAENQIREICKALPEVVEQVDGFGHTSFRVKDKPFVMMGENEGVVSISIKTLPTTQEFLLQQPGYSKTPYIGQHGWTSFQAKQDLNWEEILGYLFEGYLRAAPMSLAKLVSNAER</sequence>
<accession>A0A942T2M8</accession>
<dbReference type="EMBL" id="JAGYPE010000004">
    <property type="protein sequence ID" value="MBS4184006.1"/>
    <property type="molecule type" value="Genomic_DNA"/>
</dbReference>
<name>A0A942T2M8_9BACI</name>
<dbReference type="RefSeq" id="WP_213143926.1">
    <property type="nucleotide sequence ID" value="NZ_JAGYPE020000051.1"/>
</dbReference>
<gene>
    <name evidence="2" type="ORF">KHB02_022080</name>
    <name evidence="1" type="ORF">KHB02_21680</name>
</gene>
<dbReference type="Pfam" id="PF04237">
    <property type="entry name" value="YjbR"/>
    <property type="match status" value="1"/>
</dbReference>
<dbReference type="SUPFAM" id="SSF142906">
    <property type="entry name" value="YjbR-like"/>
    <property type="match status" value="1"/>
</dbReference>
<dbReference type="GO" id="GO:0003677">
    <property type="term" value="F:DNA binding"/>
    <property type="evidence" value="ECO:0007669"/>
    <property type="project" value="UniProtKB-KW"/>
</dbReference>
<keyword evidence="1" id="KW-0238">DNA-binding</keyword>
<dbReference type="Gene3D" id="3.90.1150.30">
    <property type="match status" value="1"/>
</dbReference>
<dbReference type="EMBL" id="JAGYPE020000051">
    <property type="protein sequence ID" value="MCH6268223.1"/>
    <property type="molecule type" value="Genomic_DNA"/>
</dbReference>
<dbReference type="InterPro" id="IPR058532">
    <property type="entry name" value="YjbR/MT2646/Rv2570-like"/>
</dbReference>
<proteinExistence type="predicted"/>
<dbReference type="Proteomes" id="UP000677265">
    <property type="component" value="Unassembled WGS sequence"/>
</dbReference>
<keyword evidence="3" id="KW-1185">Reference proteome</keyword>
<evidence type="ECO:0000313" key="2">
    <source>
        <dbReference type="EMBL" id="MCH6268223.1"/>
    </source>
</evidence>
<evidence type="ECO:0000313" key="1">
    <source>
        <dbReference type="EMBL" id="MBS4184006.1"/>
    </source>
</evidence>
<dbReference type="AlphaFoldDB" id="A0A942T2M8"/>
<dbReference type="InterPro" id="IPR038056">
    <property type="entry name" value="YjbR-like_sf"/>
</dbReference>
<comment type="caution">
    <text evidence="1">The sequence shown here is derived from an EMBL/GenBank/DDBJ whole genome shotgun (WGS) entry which is preliminary data.</text>
</comment>